<dbReference type="GO" id="GO:0003954">
    <property type="term" value="F:NADH dehydrogenase activity"/>
    <property type="evidence" value="ECO:0007669"/>
    <property type="project" value="InterPro"/>
</dbReference>
<keyword evidence="9" id="KW-0472">Membrane</keyword>
<dbReference type="InterPro" id="IPR036188">
    <property type="entry name" value="FAD/NAD-bd_sf"/>
</dbReference>
<dbReference type="PRINTS" id="PR00368">
    <property type="entry name" value="FADPNR"/>
</dbReference>
<keyword evidence="6" id="KW-0809">Transit peptide</keyword>
<keyword evidence="4" id="KW-0274">FAD</keyword>
<organism evidence="11 12">
    <name type="scientific">Naganishia liquefaciens</name>
    <dbReference type="NCBI Taxonomy" id="104408"/>
    <lineage>
        <taxon>Eukaryota</taxon>
        <taxon>Fungi</taxon>
        <taxon>Dikarya</taxon>
        <taxon>Basidiomycota</taxon>
        <taxon>Agaricomycotina</taxon>
        <taxon>Tremellomycetes</taxon>
        <taxon>Filobasidiales</taxon>
        <taxon>Filobasidiaceae</taxon>
        <taxon>Naganishia</taxon>
    </lineage>
</organism>
<keyword evidence="8" id="KW-0520">NAD</keyword>
<keyword evidence="9" id="KW-0812">Transmembrane</keyword>
<dbReference type="GO" id="GO:0005509">
    <property type="term" value="F:calcium ion binding"/>
    <property type="evidence" value="ECO:0007669"/>
    <property type="project" value="InterPro"/>
</dbReference>
<dbReference type="InterPro" id="IPR011992">
    <property type="entry name" value="EF-hand-dom_pair"/>
</dbReference>
<evidence type="ECO:0000313" key="11">
    <source>
        <dbReference type="EMBL" id="GHJ89712.1"/>
    </source>
</evidence>
<dbReference type="Pfam" id="PF22366">
    <property type="entry name" value="NDH2_C"/>
    <property type="match status" value="1"/>
</dbReference>
<feature type="transmembrane region" description="Helical" evidence="9">
    <location>
        <begin position="109"/>
        <end position="130"/>
    </location>
</feature>
<feature type="domain" description="EF-hand" evidence="10">
    <location>
        <begin position="511"/>
        <end position="546"/>
    </location>
</feature>
<dbReference type="PROSITE" id="PS00018">
    <property type="entry name" value="EF_HAND_1"/>
    <property type="match status" value="2"/>
</dbReference>
<dbReference type="InterPro" id="IPR002048">
    <property type="entry name" value="EF_hand_dom"/>
</dbReference>
<evidence type="ECO:0000256" key="6">
    <source>
        <dbReference type="ARBA" id="ARBA00022946"/>
    </source>
</evidence>
<name>A0A8H3YJ16_9TREE</name>
<evidence type="ECO:0000256" key="2">
    <source>
        <dbReference type="ARBA" id="ARBA00005272"/>
    </source>
</evidence>
<dbReference type="PROSITE" id="PS50222">
    <property type="entry name" value="EF_HAND_2"/>
    <property type="match status" value="2"/>
</dbReference>
<accession>A0A8H3YJ16</accession>
<evidence type="ECO:0000256" key="1">
    <source>
        <dbReference type="ARBA" id="ARBA00004137"/>
    </source>
</evidence>
<keyword evidence="5" id="KW-0106">Calcium</keyword>
<sequence length="704" mass="78501">MFATQMAGRSVLRLLERQTVAIPLRRSTTQLPGIQSLSYTGTRYQPSQIRAFSCSSKRSKILEQVSRGQPIFTQNTSLRLRTSAFNATLQTRSFTLPRIVPEGQTAFGVFARFVTSTIIGLFVILGAILLHDSFTYSDQHVSGVPTNPLALHPRKGGPKNLPIVDTDLSAEEDDTARKLASKPKLVIVGGGWGAVGILKNLRPEEYNVTVISPDNFNLFTPLLPSACVGTVEARTLVEPLRKIIARVKGHYMSGKALDVEMGERLLEVEVAKDENGGTQRCYVPYDKLVIAVGSSTSTHGVPGLEHCFQLKSIPDAQAIRRRIMTNLEIASLPTTTPEERKRLLSMVIAGGGPTGVEVAAEIADMMSEDVLKYFPKLLRSEMSIKIIQSREHILNTYSQSISEFAEKRFARSDIEIIKNARVSEVFPDKIAITVKTDPKDPKGKVEKREYPAGFVLWSTGIAMNPFVKSLVEKLPNQHHSKAIVVDNHLRVKGSPVGTVYAIGDSATIETNMVDYLVELFDKADTNKDRKIDYTEWQKMAKEIKARFPLASKQFEKVHDLFVKYDTDKDNQLTMNDVARAFYEISKKTTSLPATAQVASQQGEYLGKKFTRLTKQHDTLIKNQVMDLDDSSYSKPFNYMHLGSLAYVGNSAVFDLGGYSFTGGLVAMYAWRSVYWSEQSSIRTKTLLMIDWIKRGIFGRDLSKF</sequence>
<evidence type="ECO:0000313" key="12">
    <source>
        <dbReference type="Proteomes" id="UP000620104"/>
    </source>
</evidence>
<keyword evidence="3" id="KW-0285">Flavoprotein</keyword>
<comment type="caution">
    <text evidence="11">The sequence shown here is derived from an EMBL/GenBank/DDBJ whole genome shotgun (WGS) entry which is preliminary data.</text>
</comment>
<evidence type="ECO:0000259" key="10">
    <source>
        <dbReference type="PROSITE" id="PS50222"/>
    </source>
</evidence>
<dbReference type="InterPro" id="IPR023753">
    <property type="entry name" value="FAD/NAD-binding_dom"/>
</dbReference>
<evidence type="ECO:0000256" key="8">
    <source>
        <dbReference type="ARBA" id="ARBA00023027"/>
    </source>
</evidence>
<evidence type="ECO:0000256" key="7">
    <source>
        <dbReference type="ARBA" id="ARBA00023002"/>
    </source>
</evidence>
<dbReference type="GO" id="GO:0005743">
    <property type="term" value="C:mitochondrial inner membrane"/>
    <property type="evidence" value="ECO:0007669"/>
    <property type="project" value="UniProtKB-SubCell"/>
</dbReference>
<feature type="domain" description="EF-hand" evidence="10">
    <location>
        <begin position="552"/>
        <end position="587"/>
    </location>
</feature>
<evidence type="ECO:0000256" key="3">
    <source>
        <dbReference type="ARBA" id="ARBA00022630"/>
    </source>
</evidence>
<dbReference type="SUPFAM" id="SSF51905">
    <property type="entry name" value="FAD/NAD(P)-binding domain"/>
    <property type="match status" value="2"/>
</dbReference>
<comment type="similarity">
    <text evidence="2">Belongs to the NADH dehydrogenase family.</text>
</comment>
<dbReference type="SUPFAM" id="SSF47473">
    <property type="entry name" value="EF-hand"/>
    <property type="match status" value="1"/>
</dbReference>
<gene>
    <name evidence="11" type="ORF">NliqN6_6114</name>
</gene>
<dbReference type="InterPro" id="IPR045024">
    <property type="entry name" value="NDH-2"/>
</dbReference>
<keyword evidence="9" id="KW-1133">Transmembrane helix</keyword>
<dbReference type="PANTHER" id="PTHR43706:SF50">
    <property type="entry name" value="NADH DEHYDROGENASE (UBIQUINONE)-RELATED"/>
    <property type="match status" value="1"/>
</dbReference>
<comment type="subcellular location">
    <subcellularLocation>
        <location evidence="1">Mitochondrion inner membrane</location>
        <topology evidence="1">Peripheral membrane protein</topology>
        <orientation evidence="1">Intermembrane side</orientation>
    </subcellularLocation>
</comment>
<dbReference type="SMART" id="SM00054">
    <property type="entry name" value="EFh"/>
    <property type="match status" value="2"/>
</dbReference>
<evidence type="ECO:0000256" key="5">
    <source>
        <dbReference type="ARBA" id="ARBA00022837"/>
    </source>
</evidence>
<dbReference type="EMBL" id="BLZA01000049">
    <property type="protein sequence ID" value="GHJ89712.1"/>
    <property type="molecule type" value="Genomic_DNA"/>
</dbReference>
<dbReference type="Gene3D" id="3.50.50.100">
    <property type="match status" value="2"/>
</dbReference>
<keyword evidence="7" id="KW-0560">Oxidoreductase</keyword>
<dbReference type="InterPro" id="IPR054585">
    <property type="entry name" value="NDH2-like_C"/>
</dbReference>
<dbReference type="Pfam" id="PF07992">
    <property type="entry name" value="Pyr_redox_2"/>
    <property type="match status" value="1"/>
</dbReference>
<keyword evidence="12" id="KW-1185">Reference proteome</keyword>
<evidence type="ECO:0000256" key="9">
    <source>
        <dbReference type="SAM" id="Phobius"/>
    </source>
</evidence>
<evidence type="ECO:0000256" key="4">
    <source>
        <dbReference type="ARBA" id="ARBA00022827"/>
    </source>
</evidence>
<proteinExistence type="inferred from homology"/>
<dbReference type="OrthoDB" id="5376590at2759"/>
<dbReference type="InterPro" id="IPR018247">
    <property type="entry name" value="EF_Hand_1_Ca_BS"/>
</dbReference>
<dbReference type="Pfam" id="PF13499">
    <property type="entry name" value="EF-hand_7"/>
    <property type="match status" value="1"/>
</dbReference>
<dbReference type="Proteomes" id="UP000620104">
    <property type="component" value="Unassembled WGS sequence"/>
</dbReference>
<reference evidence="11" key="1">
    <citation type="submission" date="2020-07" db="EMBL/GenBank/DDBJ databases">
        <title>Draft Genome Sequence of a Deep-Sea Yeast, Naganishia (Cryptococcus) liquefaciens strain N6.</title>
        <authorList>
            <person name="Han Y.W."/>
            <person name="Kajitani R."/>
            <person name="Morimoto H."/>
            <person name="Parhat M."/>
            <person name="Tsubouchi H."/>
            <person name="Bakenova O."/>
            <person name="Ogata M."/>
            <person name="Argunhan B."/>
            <person name="Aoki R."/>
            <person name="Kajiwara S."/>
            <person name="Itoh T."/>
            <person name="Iwasaki H."/>
        </authorList>
    </citation>
    <scope>NUCLEOTIDE SEQUENCE</scope>
    <source>
        <strain evidence="11">N6</strain>
    </source>
</reference>
<dbReference type="PANTHER" id="PTHR43706">
    <property type="entry name" value="NADH DEHYDROGENASE"/>
    <property type="match status" value="1"/>
</dbReference>
<dbReference type="AlphaFoldDB" id="A0A8H3YJ16"/>
<protein>
    <recommendedName>
        <fullName evidence="10">EF-hand domain-containing protein</fullName>
    </recommendedName>
</protein>